<evidence type="ECO:0000259" key="7">
    <source>
        <dbReference type="PROSITE" id="PS51192"/>
    </source>
</evidence>
<dbReference type="InterPro" id="IPR011545">
    <property type="entry name" value="DEAD/DEAH_box_helicase_dom"/>
</dbReference>
<feature type="region of interest" description="Disordered" evidence="6">
    <location>
        <begin position="725"/>
        <end position="747"/>
    </location>
</feature>
<keyword evidence="5 9" id="KW-0347">Helicase</keyword>
<feature type="compositionally biased region" description="Polar residues" evidence="6">
    <location>
        <begin position="8"/>
        <end position="48"/>
    </location>
</feature>
<dbReference type="SUPFAM" id="SSF52540">
    <property type="entry name" value="P-loop containing nucleoside triphosphate hydrolases"/>
    <property type="match status" value="1"/>
</dbReference>
<reference evidence="9 10" key="1">
    <citation type="submission" date="2019-05" db="EMBL/GenBank/DDBJ databases">
        <title>Emergence of the Ug99 lineage of the wheat stem rust pathogen through somatic hybridization.</title>
        <authorList>
            <person name="Li F."/>
            <person name="Upadhyaya N.M."/>
            <person name="Sperschneider J."/>
            <person name="Matny O."/>
            <person name="Nguyen-Phuc H."/>
            <person name="Mago R."/>
            <person name="Raley C."/>
            <person name="Miller M.E."/>
            <person name="Silverstein K.A.T."/>
            <person name="Henningsen E."/>
            <person name="Hirsch C.D."/>
            <person name="Visser B."/>
            <person name="Pretorius Z.A."/>
            <person name="Steffenson B.J."/>
            <person name="Schwessinger B."/>
            <person name="Dodds P.N."/>
            <person name="Figueroa M."/>
        </authorList>
    </citation>
    <scope>NUCLEOTIDE SEQUENCE [LARGE SCALE GENOMIC DNA]</scope>
    <source>
        <strain evidence="9">21-0</strain>
    </source>
</reference>
<dbReference type="SMART" id="SM00490">
    <property type="entry name" value="HELICc"/>
    <property type="match status" value="1"/>
</dbReference>
<keyword evidence="1 5" id="KW-0547">Nucleotide-binding</keyword>
<dbReference type="GO" id="GO:0003723">
    <property type="term" value="F:RNA binding"/>
    <property type="evidence" value="ECO:0007669"/>
    <property type="project" value="UniProtKB-UniRule"/>
</dbReference>
<dbReference type="OrthoDB" id="3370at2759"/>
<dbReference type="CDD" id="cd18787">
    <property type="entry name" value="SF2_C_DEAD"/>
    <property type="match status" value="1"/>
</dbReference>
<dbReference type="GO" id="GO:0005524">
    <property type="term" value="F:ATP binding"/>
    <property type="evidence" value="ECO:0007669"/>
    <property type="project" value="UniProtKB-UniRule"/>
</dbReference>
<dbReference type="PROSITE" id="PS51194">
    <property type="entry name" value="HELICASE_CTER"/>
    <property type="match status" value="1"/>
</dbReference>
<feature type="compositionally biased region" description="Polar residues" evidence="6">
    <location>
        <begin position="157"/>
        <end position="175"/>
    </location>
</feature>
<sequence>MFSVNRFDPNQHQQQPSQEDNDKQTFNPLSRLNQRLQAKNLSVSTVEASTEIEASTEKPVEPKTTQTTTINNIHVDRLYNDEKYEPSLDLTQPLTKKQKARLQLGFTGANTIPLPSSEPPKPKSSAKLKYLKRKKDRKKSRKRTSTTSAETKKTIKQEPSQSTPADHQTPQPENHPSSSSNPPPVTTTDHDPSTTSLQEPSSEKPKRAKRPKNLDVALEKISKKKKRNREITSVEQEEGNASEAATAEDPEVQQTALVEEISQPGALPRFPAPTNPSLPDPQLLARLAMGLGDPDPSEIAESEHDNGMIQFDSASTLPLSQLESRASSPGQFIQSLSLSSQSISRLKQLEFENLLAVQIAVFSLLMPPLSAYSNTPASSLYPTRRPPRDLCVSAPTGSGKTLSYIVPIVETLSSRVVCRLRALIVLPTRDLVLQVKNTFDCFSKGTGLKAAIITGQHSFTKEQAQLGCSRDGLEGSVDVLIATPGRLIDHLNHTSGFSLQHLCFLVLDEADQLLNKSQAWLHQVLSTSAASEVPKPVENTEPIKSSFNHPKSLLGFRSSEPFEPSRLLDGPLSTVEMYHQVHGLTENLPIETYNPCRLRPFRILLFSATLRRDPVKLAHLGLRHPVFVKISSSSSTTLLVDGELDQTRREGGPIDFVDQLNGYCLPKTLKQYLIVTRTDLKPLVFFKLLQSQRIEKALCFCKSIDGARRLTGLCRLMAEQFQALKSPNSDDPESDPKQKDQDQKDQKDDVDLVKLCRVECFSSDLSPVERKKLLNKFQSGEINMLICSDIIARGIDITGVQNVINYDSPIDIKKYVHRVGRTARANEHGRAFSLVESQEAKFVKAFLKTGFGSLAPEQQLARIRIDWLDLQALLPSYNIALKKLGDLFGRSIDL</sequence>
<feature type="compositionally biased region" description="Polar residues" evidence="6">
    <location>
        <begin position="63"/>
        <end position="72"/>
    </location>
</feature>
<feature type="domain" description="Helicase C-terminal" evidence="8">
    <location>
        <begin position="668"/>
        <end position="863"/>
    </location>
</feature>
<feature type="compositionally biased region" description="Basic residues" evidence="6">
    <location>
        <begin position="124"/>
        <end position="144"/>
    </location>
</feature>
<comment type="function">
    <text evidence="5">RNA helicase.</text>
</comment>
<keyword evidence="4 5" id="KW-0694">RNA-binding</keyword>
<dbReference type="GO" id="GO:0016787">
    <property type="term" value="F:hydrolase activity"/>
    <property type="evidence" value="ECO:0007669"/>
    <property type="project" value="UniProtKB-KW"/>
</dbReference>
<evidence type="ECO:0000256" key="4">
    <source>
        <dbReference type="ARBA" id="ARBA00022884"/>
    </source>
</evidence>
<dbReference type="CDD" id="cd17956">
    <property type="entry name" value="DEADc_DDX51"/>
    <property type="match status" value="1"/>
</dbReference>
<accession>A0A5B0MNL5</accession>
<dbReference type="Pfam" id="PF00270">
    <property type="entry name" value="DEAD"/>
    <property type="match status" value="1"/>
</dbReference>
<dbReference type="SMART" id="SM00487">
    <property type="entry name" value="DEXDc"/>
    <property type="match status" value="1"/>
</dbReference>
<organism evidence="9 10">
    <name type="scientific">Puccinia graminis f. sp. tritici</name>
    <dbReference type="NCBI Taxonomy" id="56615"/>
    <lineage>
        <taxon>Eukaryota</taxon>
        <taxon>Fungi</taxon>
        <taxon>Dikarya</taxon>
        <taxon>Basidiomycota</taxon>
        <taxon>Pucciniomycotina</taxon>
        <taxon>Pucciniomycetes</taxon>
        <taxon>Pucciniales</taxon>
        <taxon>Pucciniaceae</taxon>
        <taxon>Puccinia</taxon>
    </lineage>
</organism>
<dbReference type="Proteomes" id="UP000324748">
    <property type="component" value="Unassembled WGS sequence"/>
</dbReference>
<feature type="region of interest" description="Disordered" evidence="6">
    <location>
        <begin position="1"/>
        <end position="72"/>
    </location>
</feature>
<dbReference type="Pfam" id="PF00271">
    <property type="entry name" value="Helicase_C"/>
    <property type="match status" value="1"/>
</dbReference>
<keyword evidence="3 5" id="KW-0067">ATP-binding</keyword>
<dbReference type="InterPro" id="IPR014001">
    <property type="entry name" value="Helicase_ATP-bd"/>
</dbReference>
<keyword evidence="10" id="KW-1185">Reference proteome</keyword>
<name>A0A5B0MNL5_PUCGR</name>
<dbReference type="AlphaFoldDB" id="A0A5B0MNL5"/>
<comment type="caution">
    <text evidence="9">The sequence shown here is derived from an EMBL/GenBank/DDBJ whole genome shotgun (WGS) entry which is preliminary data.</text>
</comment>
<evidence type="ECO:0000256" key="6">
    <source>
        <dbReference type="SAM" id="MobiDB-lite"/>
    </source>
</evidence>
<proteinExistence type="inferred from homology"/>
<feature type="domain" description="Helicase ATP-binding" evidence="7">
    <location>
        <begin position="381"/>
        <end position="628"/>
    </location>
</feature>
<evidence type="ECO:0000313" key="10">
    <source>
        <dbReference type="Proteomes" id="UP000324748"/>
    </source>
</evidence>
<feature type="region of interest" description="Disordered" evidence="6">
    <location>
        <begin position="84"/>
        <end position="251"/>
    </location>
</feature>
<feature type="compositionally biased region" description="Basic and acidic residues" evidence="6">
    <location>
        <begin position="734"/>
        <end position="747"/>
    </location>
</feature>
<evidence type="ECO:0000256" key="1">
    <source>
        <dbReference type="ARBA" id="ARBA00022741"/>
    </source>
</evidence>
<dbReference type="PROSITE" id="PS51192">
    <property type="entry name" value="HELICASE_ATP_BIND_1"/>
    <property type="match status" value="1"/>
</dbReference>
<comment type="domain">
    <text evidence="5">The Q motif is unique to and characteristic of the DEAD box family of RNA helicases and controls ATP binding and hydrolysis.</text>
</comment>
<dbReference type="EMBL" id="VSWC01000144">
    <property type="protein sequence ID" value="KAA1077574.1"/>
    <property type="molecule type" value="Genomic_DNA"/>
</dbReference>
<dbReference type="EC" id="3.6.4.13" evidence="5"/>
<dbReference type="GO" id="GO:0003724">
    <property type="term" value="F:RNA helicase activity"/>
    <property type="evidence" value="ECO:0007669"/>
    <property type="project" value="UniProtKB-EC"/>
</dbReference>
<evidence type="ECO:0000259" key="8">
    <source>
        <dbReference type="PROSITE" id="PS51194"/>
    </source>
</evidence>
<evidence type="ECO:0000256" key="2">
    <source>
        <dbReference type="ARBA" id="ARBA00022801"/>
    </source>
</evidence>
<dbReference type="PANTHER" id="PTHR24031">
    <property type="entry name" value="RNA HELICASE"/>
    <property type="match status" value="1"/>
</dbReference>
<comment type="similarity">
    <text evidence="5">Belongs to the DEAD box helicase family.</text>
</comment>
<protein>
    <recommendedName>
        <fullName evidence="5">ATP-dependent RNA helicase</fullName>
        <ecNumber evidence="5">3.6.4.13</ecNumber>
    </recommendedName>
</protein>
<gene>
    <name evidence="9" type="primary">DBP6_2</name>
    <name evidence="9" type="ORF">PGT21_012231</name>
</gene>
<evidence type="ECO:0000256" key="3">
    <source>
        <dbReference type="ARBA" id="ARBA00022840"/>
    </source>
</evidence>
<keyword evidence="2 5" id="KW-0378">Hydrolase</keyword>
<comment type="catalytic activity">
    <reaction evidence="5">
        <text>ATP + H2O = ADP + phosphate + H(+)</text>
        <dbReference type="Rhea" id="RHEA:13065"/>
        <dbReference type="ChEBI" id="CHEBI:15377"/>
        <dbReference type="ChEBI" id="CHEBI:15378"/>
        <dbReference type="ChEBI" id="CHEBI:30616"/>
        <dbReference type="ChEBI" id="CHEBI:43474"/>
        <dbReference type="ChEBI" id="CHEBI:456216"/>
        <dbReference type="EC" id="3.6.4.13"/>
    </reaction>
</comment>
<dbReference type="Gene3D" id="3.40.50.300">
    <property type="entry name" value="P-loop containing nucleotide triphosphate hydrolases"/>
    <property type="match status" value="2"/>
</dbReference>
<evidence type="ECO:0000256" key="5">
    <source>
        <dbReference type="RuleBase" id="RU365068"/>
    </source>
</evidence>
<evidence type="ECO:0000313" key="9">
    <source>
        <dbReference type="EMBL" id="KAA1077574.1"/>
    </source>
</evidence>
<dbReference type="InterPro" id="IPR001650">
    <property type="entry name" value="Helicase_C-like"/>
</dbReference>
<dbReference type="InterPro" id="IPR027417">
    <property type="entry name" value="P-loop_NTPase"/>
</dbReference>
<feature type="compositionally biased region" description="Acidic residues" evidence="6">
    <location>
        <begin position="235"/>
        <end position="251"/>
    </location>
</feature>